<keyword evidence="1" id="KW-0812">Transmembrane</keyword>
<keyword evidence="3" id="KW-1185">Reference proteome</keyword>
<reference evidence="2" key="2">
    <citation type="journal article" date="2020" name="Nat. Commun.">
        <title>Large-scale genome sequencing of mycorrhizal fungi provides insights into the early evolution of symbiotic traits.</title>
        <authorList>
            <person name="Miyauchi S."/>
            <person name="Kiss E."/>
            <person name="Kuo A."/>
            <person name="Drula E."/>
            <person name="Kohler A."/>
            <person name="Sanchez-Garcia M."/>
            <person name="Morin E."/>
            <person name="Andreopoulos B."/>
            <person name="Barry K.W."/>
            <person name="Bonito G."/>
            <person name="Buee M."/>
            <person name="Carver A."/>
            <person name="Chen C."/>
            <person name="Cichocki N."/>
            <person name="Clum A."/>
            <person name="Culley D."/>
            <person name="Crous P.W."/>
            <person name="Fauchery L."/>
            <person name="Girlanda M."/>
            <person name="Hayes R.D."/>
            <person name="Keri Z."/>
            <person name="LaButti K."/>
            <person name="Lipzen A."/>
            <person name="Lombard V."/>
            <person name="Magnuson J."/>
            <person name="Maillard F."/>
            <person name="Murat C."/>
            <person name="Nolan M."/>
            <person name="Ohm R.A."/>
            <person name="Pangilinan J."/>
            <person name="Pereira M.F."/>
            <person name="Perotto S."/>
            <person name="Peter M."/>
            <person name="Pfister S."/>
            <person name="Riley R."/>
            <person name="Sitrit Y."/>
            <person name="Stielow J.B."/>
            <person name="Szollosi G."/>
            <person name="Zifcakova L."/>
            <person name="Stursova M."/>
            <person name="Spatafora J.W."/>
            <person name="Tedersoo L."/>
            <person name="Vaario L.M."/>
            <person name="Yamada A."/>
            <person name="Yan M."/>
            <person name="Wang P."/>
            <person name="Xu J."/>
            <person name="Bruns T."/>
            <person name="Baldrian P."/>
            <person name="Vilgalys R."/>
            <person name="Dunand C."/>
            <person name="Henrissat B."/>
            <person name="Grigoriev I.V."/>
            <person name="Hibbett D."/>
            <person name="Nagy L.G."/>
            <person name="Martin F.M."/>
        </authorList>
    </citation>
    <scope>NUCLEOTIDE SEQUENCE</scope>
    <source>
        <strain evidence="2">BED1</strain>
    </source>
</reference>
<dbReference type="Proteomes" id="UP001194468">
    <property type="component" value="Unassembled WGS sequence"/>
</dbReference>
<evidence type="ECO:0000313" key="2">
    <source>
        <dbReference type="EMBL" id="KAF8432665.1"/>
    </source>
</evidence>
<reference evidence="2" key="1">
    <citation type="submission" date="2019-10" db="EMBL/GenBank/DDBJ databases">
        <authorList>
            <consortium name="DOE Joint Genome Institute"/>
            <person name="Kuo A."/>
            <person name="Miyauchi S."/>
            <person name="Kiss E."/>
            <person name="Drula E."/>
            <person name="Kohler A."/>
            <person name="Sanchez-Garcia M."/>
            <person name="Andreopoulos B."/>
            <person name="Barry K.W."/>
            <person name="Bonito G."/>
            <person name="Buee M."/>
            <person name="Carver A."/>
            <person name="Chen C."/>
            <person name="Cichocki N."/>
            <person name="Clum A."/>
            <person name="Culley D."/>
            <person name="Crous P.W."/>
            <person name="Fauchery L."/>
            <person name="Girlanda M."/>
            <person name="Hayes R."/>
            <person name="Keri Z."/>
            <person name="LaButti K."/>
            <person name="Lipzen A."/>
            <person name="Lombard V."/>
            <person name="Magnuson J."/>
            <person name="Maillard F."/>
            <person name="Morin E."/>
            <person name="Murat C."/>
            <person name="Nolan M."/>
            <person name="Ohm R."/>
            <person name="Pangilinan J."/>
            <person name="Pereira M."/>
            <person name="Perotto S."/>
            <person name="Peter M."/>
            <person name="Riley R."/>
            <person name="Sitrit Y."/>
            <person name="Stielow B."/>
            <person name="Szollosi G."/>
            <person name="Zifcakova L."/>
            <person name="Stursova M."/>
            <person name="Spatafora J.W."/>
            <person name="Tedersoo L."/>
            <person name="Vaario L.-M."/>
            <person name="Yamada A."/>
            <person name="Yan M."/>
            <person name="Wang P."/>
            <person name="Xu J."/>
            <person name="Bruns T."/>
            <person name="Baldrian P."/>
            <person name="Vilgalys R."/>
            <person name="Henrissat B."/>
            <person name="Grigoriev I.V."/>
            <person name="Hibbett D."/>
            <person name="Nagy L.G."/>
            <person name="Martin F.M."/>
        </authorList>
    </citation>
    <scope>NUCLEOTIDE SEQUENCE</scope>
    <source>
        <strain evidence="2">BED1</strain>
    </source>
</reference>
<keyword evidence="1" id="KW-0472">Membrane</keyword>
<name>A0AAD4BKG6_BOLED</name>
<sequence length="64" mass="6752">MLVLCSNTVHVDAASGLPLRQGGRELRAEGVIGWAVIIKALGLLVYDIVDSPSRLHVRGGGSAW</sequence>
<proteinExistence type="predicted"/>
<protein>
    <submittedName>
        <fullName evidence="2">Uncharacterized protein</fullName>
    </submittedName>
</protein>
<keyword evidence="1" id="KW-1133">Transmembrane helix</keyword>
<dbReference type="AlphaFoldDB" id="A0AAD4BKG6"/>
<dbReference type="EMBL" id="WHUW01000038">
    <property type="protein sequence ID" value="KAF8432665.1"/>
    <property type="molecule type" value="Genomic_DNA"/>
</dbReference>
<gene>
    <name evidence="2" type="ORF">L210DRAFT_948318</name>
</gene>
<feature type="transmembrane region" description="Helical" evidence="1">
    <location>
        <begin position="31"/>
        <end position="49"/>
    </location>
</feature>
<accession>A0AAD4BKG6</accession>
<organism evidence="2 3">
    <name type="scientific">Boletus edulis BED1</name>
    <dbReference type="NCBI Taxonomy" id="1328754"/>
    <lineage>
        <taxon>Eukaryota</taxon>
        <taxon>Fungi</taxon>
        <taxon>Dikarya</taxon>
        <taxon>Basidiomycota</taxon>
        <taxon>Agaricomycotina</taxon>
        <taxon>Agaricomycetes</taxon>
        <taxon>Agaricomycetidae</taxon>
        <taxon>Boletales</taxon>
        <taxon>Boletineae</taxon>
        <taxon>Boletaceae</taxon>
        <taxon>Boletoideae</taxon>
        <taxon>Boletus</taxon>
    </lineage>
</organism>
<evidence type="ECO:0000313" key="3">
    <source>
        <dbReference type="Proteomes" id="UP001194468"/>
    </source>
</evidence>
<evidence type="ECO:0000256" key="1">
    <source>
        <dbReference type="SAM" id="Phobius"/>
    </source>
</evidence>
<comment type="caution">
    <text evidence="2">The sequence shown here is derived from an EMBL/GenBank/DDBJ whole genome shotgun (WGS) entry which is preliminary data.</text>
</comment>